<evidence type="ECO:0000256" key="1">
    <source>
        <dbReference type="SAM" id="Phobius"/>
    </source>
</evidence>
<evidence type="ECO:0000313" key="2">
    <source>
        <dbReference type="EMBL" id="TNJ64692.1"/>
    </source>
</evidence>
<dbReference type="Proteomes" id="UP000307943">
    <property type="component" value="Unassembled WGS sequence"/>
</dbReference>
<evidence type="ECO:0000313" key="3">
    <source>
        <dbReference type="Proteomes" id="UP000307943"/>
    </source>
</evidence>
<organism evidence="2 3">
    <name type="scientific">Paenibacillus hemerocallicola</name>
    <dbReference type="NCBI Taxonomy" id="1172614"/>
    <lineage>
        <taxon>Bacteria</taxon>
        <taxon>Bacillati</taxon>
        <taxon>Bacillota</taxon>
        <taxon>Bacilli</taxon>
        <taxon>Bacillales</taxon>
        <taxon>Paenibacillaceae</taxon>
        <taxon>Paenibacillus</taxon>
    </lineage>
</organism>
<gene>
    <name evidence="2" type="ORF">FE784_18790</name>
</gene>
<dbReference type="Pfam" id="PF12679">
    <property type="entry name" value="ABC2_membrane_2"/>
    <property type="match status" value="1"/>
</dbReference>
<dbReference type="GO" id="GO:0140359">
    <property type="term" value="F:ABC-type transporter activity"/>
    <property type="evidence" value="ECO:0007669"/>
    <property type="project" value="InterPro"/>
</dbReference>
<dbReference type="GO" id="GO:0005886">
    <property type="term" value="C:plasma membrane"/>
    <property type="evidence" value="ECO:0007669"/>
    <property type="project" value="UniProtKB-SubCell"/>
</dbReference>
<feature type="transmembrane region" description="Helical" evidence="1">
    <location>
        <begin position="157"/>
        <end position="182"/>
    </location>
</feature>
<keyword evidence="1" id="KW-1133">Transmembrane helix</keyword>
<keyword evidence="1" id="KW-0812">Transmembrane</keyword>
<accession>A0A5C4T6U6</accession>
<feature type="transmembrane region" description="Helical" evidence="1">
    <location>
        <begin position="78"/>
        <end position="98"/>
    </location>
</feature>
<keyword evidence="3" id="KW-1185">Reference proteome</keyword>
<evidence type="ECO:0008006" key="4">
    <source>
        <dbReference type="Google" id="ProtNLM"/>
    </source>
</evidence>
<feature type="transmembrane region" description="Helical" evidence="1">
    <location>
        <begin position="125"/>
        <end position="145"/>
    </location>
</feature>
<feature type="transmembrane region" description="Helical" evidence="1">
    <location>
        <begin position="189"/>
        <end position="215"/>
    </location>
</feature>
<keyword evidence="1" id="KW-0472">Membrane</keyword>
<dbReference type="PANTHER" id="PTHR37305">
    <property type="entry name" value="INTEGRAL MEMBRANE PROTEIN-RELATED"/>
    <property type="match status" value="1"/>
</dbReference>
<proteinExistence type="predicted"/>
<dbReference type="EMBL" id="VDCQ01000026">
    <property type="protein sequence ID" value="TNJ64692.1"/>
    <property type="molecule type" value="Genomic_DNA"/>
</dbReference>
<reference evidence="2 3" key="1">
    <citation type="submission" date="2019-05" db="EMBL/GenBank/DDBJ databases">
        <title>We sequenced the genome of Paenibacillus hemerocallicola KCTC 33185 for further insight into its adaptation and study the phylogeny of Paenibacillus.</title>
        <authorList>
            <person name="Narsing Rao M.P."/>
        </authorList>
    </citation>
    <scope>NUCLEOTIDE SEQUENCE [LARGE SCALE GENOMIC DNA]</scope>
    <source>
        <strain evidence="2 3">KCTC 33185</strain>
    </source>
</reference>
<feature type="transmembrane region" description="Helical" evidence="1">
    <location>
        <begin position="16"/>
        <end position="38"/>
    </location>
</feature>
<protein>
    <recommendedName>
        <fullName evidence="4">ABC transporter permease</fullName>
    </recommendedName>
</protein>
<dbReference type="OrthoDB" id="9800309at2"/>
<name>A0A5C4T6U6_9BACL</name>
<dbReference type="RefSeq" id="WP_139603763.1">
    <property type="nucleotide sequence ID" value="NZ_VDCQ01000026.1"/>
</dbReference>
<sequence>MKWNLVSQELLLGRRGWMISTAVVLLFQAMFGGAAKIYTENDVLLDKLHSLPPSLLEGFGIRIDLMGTYEGWMSGEPYMFFVLLAGAFGAIWASTGIVKERDQGTGEMLFALPYSRWTIFVSKAAAHWLQLTAMTALGTLVVLAFGGNNGMEEPGVIIWLGVAGYLTVLAFTGIGYVVTVFLRSERSALSIGIGIVIVSFLFNMVAGMSDGLGWLSGISLFRAFAADDIVTSHALTASGITITLGIYVCGLLLGGTLFRRQDV</sequence>
<feature type="transmembrane region" description="Helical" evidence="1">
    <location>
        <begin position="235"/>
        <end position="258"/>
    </location>
</feature>
<comment type="caution">
    <text evidence="2">The sequence shown here is derived from an EMBL/GenBank/DDBJ whole genome shotgun (WGS) entry which is preliminary data.</text>
</comment>
<dbReference type="PANTHER" id="PTHR37305:SF2">
    <property type="entry name" value="BACITRACIN TRANSPORT PERMEASE PROTEIN BCRB"/>
    <property type="match status" value="1"/>
</dbReference>
<dbReference type="AlphaFoldDB" id="A0A5C4T6U6"/>